<keyword evidence="2" id="KW-1185">Reference proteome</keyword>
<dbReference type="EMBL" id="CM040976">
    <property type="protein sequence ID" value="MCJ8729721.1"/>
    <property type="molecule type" value="Genomic_DNA"/>
</dbReference>
<proteinExistence type="predicted"/>
<comment type="caution">
    <text evidence="1">The sequence shown here is derived from an EMBL/GenBank/DDBJ whole genome shotgun (WGS) entry which is preliminary data.</text>
</comment>
<protein>
    <submittedName>
        <fullName evidence="1">Uncharacterized protein</fullName>
    </submittedName>
</protein>
<accession>A0ACC5Y3X4</accession>
<evidence type="ECO:0000313" key="1">
    <source>
        <dbReference type="EMBL" id="MCJ8729721.1"/>
    </source>
</evidence>
<reference evidence="1" key="1">
    <citation type="submission" date="2020-02" db="EMBL/GenBank/DDBJ databases">
        <title>Genome sequencing of the panga catfish, Pangasius djambal.</title>
        <authorList>
            <person name="Wen M."/>
            <person name="Zahm M."/>
            <person name="Roques C."/>
            <person name="Cabau C."/>
            <person name="Klopp C."/>
            <person name="Donnadieu C."/>
            <person name="Jouanno E."/>
            <person name="Avarre J.-C."/>
            <person name="Campet M."/>
            <person name="Ha T."/>
            <person name="Dugue R."/>
            <person name="Lampietro C."/>
            <person name="Louis A."/>
            <person name="Herpin A."/>
            <person name="Echchiki A."/>
            <person name="Berthelot C."/>
            <person name="Parey E."/>
            <person name="Roest-Crollius H."/>
            <person name="Braasch I."/>
            <person name="Postlethwait J.H."/>
            <person name="Bobe J."/>
            <person name="Montfort J."/>
            <person name="Bouchez O."/>
            <person name="Begum T."/>
            <person name="Schartl M."/>
            <person name="Gustiano R."/>
            <person name="Guiguen Y."/>
        </authorList>
    </citation>
    <scope>NUCLEOTIDE SEQUENCE</scope>
    <source>
        <strain evidence="1">Pdj_M5554</strain>
    </source>
</reference>
<organism evidence="1 2">
    <name type="scientific">Pangasius djambal</name>
    <dbReference type="NCBI Taxonomy" id="1691987"/>
    <lineage>
        <taxon>Eukaryota</taxon>
        <taxon>Metazoa</taxon>
        <taxon>Chordata</taxon>
        <taxon>Craniata</taxon>
        <taxon>Vertebrata</taxon>
        <taxon>Euteleostomi</taxon>
        <taxon>Actinopterygii</taxon>
        <taxon>Neopterygii</taxon>
        <taxon>Teleostei</taxon>
        <taxon>Ostariophysi</taxon>
        <taxon>Siluriformes</taxon>
        <taxon>Pangasiidae</taxon>
        <taxon>Pangasius</taxon>
    </lineage>
</organism>
<sequence>THTPWRWSTERTVHYHGDPGHNIDRIFPLKTIFFFAGFSTRCRQFHLQNLRLSDLVGFGLQNEHKAPCGSCGFRRQRLLVIMSGLRLEAWMT</sequence>
<name>A0ACC5Y3X4_9TELE</name>
<feature type="non-terminal residue" evidence="1">
    <location>
        <position position="1"/>
    </location>
</feature>
<gene>
    <name evidence="1" type="ORF">PDJAM_G00109720</name>
</gene>
<evidence type="ECO:0000313" key="2">
    <source>
        <dbReference type="Proteomes" id="UP000830395"/>
    </source>
</evidence>
<dbReference type="Proteomes" id="UP000830395">
    <property type="component" value="Chromosome 2"/>
</dbReference>